<comment type="function">
    <text evidence="1 12">Involved in the catabolism of quinolinic acid (QA).</text>
</comment>
<dbReference type="PANTHER" id="PTHR32179:SF3">
    <property type="entry name" value="NICOTINATE-NUCLEOTIDE PYROPHOSPHORYLASE [CARBOXYLATING]"/>
    <property type="match status" value="1"/>
</dbReference>
<evidence type="ECO:0000259" key="13">
    <source>
        <dbReference type="Pfam" id="PF01729"/>
    </source>
</evidence>
<evidence type="ECO:0000256" key="2">
    <source>
        <dbReference type="ARBA" id="ARBA00004893"/>
    </source>
</evidence>
<feature type="domain" description="Quinolinate phosphoribosyl transferase N-terminal" evidence="14">
    <location>
        <begin position="40"/>
        <end position="111"/>
    </location>
</feature>
<evidence type="ECO:0000256" key="4">
    <source>
        <dbReference type="ARBA" id="ARBA00011218"/>
    </source>
</evidence>
<organism evidence="15 17">
    <name type="scientific">Rozella allomycis (strain CSF55)</name>
    <dbReference type="NCBI Taxonomy" id="988480"/>
    <lineage>
        <taxon>Eukaryota</taxon>
        <taxon>Fungi</taxon>
        <taxon>Fungi incertae sedis</taxon>
        <taxon>Cryptomycota</taxon>
        <taxon>Cryptomycota incertae sedis</taxon>
        <taxon>Rozella</taxon>
    </lineage>
</organism>
<dbReference type="UniPathway" id="UPA00253">
    <property type="reaction ID" value="UER00331"/>
</dbReference>
<dbReference type="GO" id="GO:0005737">
    <property type="term" value="C:cytoplasm"/>
    <property type="evidence" value="ECO:0007669"/>
    <property type="project" value="TreeGrafter"/>
</dbReference>
<dbReference type="STRING" id="988480.A0A075B4B4"/>
<dbReference type="InterPro" id="IPR037128">
    <property type="entry name" value="Quinolinate_PRibosylTase_N_sf"/>
</dbReference>
<dbReference type="OrthoDB" id="10067394at2759"/>
<evidence type="ECO:0000313" key="15">
    <source>
        <dbReference type="EMBL" id="EPZ36027.1"/>
    </source>
</evidence>
<evidence type="ECO:0000313" key="16">
    <source>
        <dbReference type="EMBL" id="RKP20805.1"/>
    </source>
</evidence>
<evidence type="ECO:0000313" key="17">
    <source>
        <dbReference type="Proteomes" id="UP000030755"/>
    </source>
</evidence>
<dbReference type="AlphaFoldDB" id="A0A075B4B4"/>
<dbReference type="GO" id="GO:0034213">
    <property type="term" value="P:quinolinate catabolic process"/>
    <property type="evidence" value="ECO:0007669"/>
    <property type="project" value="TreeGrafter"/>
</dbReference>
<sequence length="286" mass="31628">MAKNLEHLLPISWKYQIHEWLKEDIPSFDIAGYVVGEKFERASLICKSHGILAGKPFVNEIFNFLSCSVSWCVDEGTEIVGDYVTVASVDGPARNILLGERLALNILARCSGIASECFKLNQKKRAKAWNGVISGTRKTTPGFRLVEKYGMIVGGCDPHRMDLSSLVMLKDNHIWSQGSIANSVKAVKEICKFALKIEVECRNFEEALEACESGADIVMLDHVKPGSIADVKSLKEKHPMVIVEVSGGINENNIEEYMIESVDVVSTGAITQSFKCVDFSLKINKK</sequence>
<evidence type="ECO:0000256" key="10">
    <source>
        <dbReference type="ARBA" id="ARBA00033102"/>
    </source>
</evidence>
<evidence type="ECO:0000313" key="18">
    <source>
        <dbReference type="Proteomes" id="UP000281549"/>
    </source>
</evidence>
<keyword evidence="9 12" id="KW-0808">Transferase</keyword>
<evidence type="ECO:0000259" key="14">
    <source>
        <dbReference type="Pfam" id="PF02749"/>
    </source>
</evidence>
<comment type="pathway">
    <text evidence="2 12">Cofactor biosynthesis; NAD(+) biosynthesis; nicotinate D-ribonucleotide from quinolinate: step 1/1.</text>
</comment>
<dbReference type="InterPro" id="IPR004393">
    <property type="entry name" value="NadC"/>
</dbReference>
<evidence type="ECO:0000256" key="6">
    <source>
        <dbReference type="ARBA" id="ARBA00020990"/>
    </source>
</evidence>
<evidence type="ECO:0000256" key="3">
    <source>
        <dbReference type="ARBA" id="ARBA00009400"/>
    </source>
</evidence>
<name>A0A075B4B4_ROZAC</name>
<comment type="catalytic activity">
    <reaction evidence="11 12">
        <text>nicotinate beta-D-ribonucleotide + CO2 + diphosphate = quinolinate + 5-phospho-alpha-D-ribose 1-diphosphate + 2 H(+)</text>
        <dbReference type="Rhea" id="RHEA:12733"/>
        <dbReference type="ChEBI" id="CHEBI:15378"/>
        <dbReference type="ChEBI" id="CHEBI:16526"/>
        <dbReference type="ChEBI" id="CHEBI:29959"/>
        <dbReference type="ChEBI" id="CHEBI:33019"/>
        <dbReference type="ChEBI" id="CHEBI:57502"/>
        <dbReference type="ChEBI" id="CHEBI:58017"/>
        <dbReference type="EC" id="2.4.2.19"/>
    </reaction>
</comment>
<dbReference type="Proteomes" id="UP000281549">
    <property type="component" value="Unassembled WGS sequence"/>
</dbReference>
<accession>A0A075B4B4</accession>
<dbReference type="Pfam" id="PF02749">
    <property type="entry name" value="QRPTase_N"/>
    <property type="match status" value="1"/>
</dbReference>
<evidence type="ECO:0000256" key="11">
    <source>
        <dbReference type="ARBA" id="ARBA00047445"/>
    </source>
</evidence>
<dbReference type="SUPFAM" id="SSF51690">
    <property type="entry name" value="Nicotinate/Quinolinate PRTase C-terminal domain-like"/>
    <property type="match status" value="1"/>
</dbReference>
<gene>
    <name evidence="15" type="ORF">O9G_002670</name>
    <name evidence="16" type="ORF">ROZALSC1DRAFT_27739</name>
</gene>
<dbReference type="OMA" id="DIVMCDN"/>
<dbReference type="InterPro" id="IPR027277">
    <property type="entry name" value="NadC/ModD"/>
</dbReference>
<evidence type="ECO:0000256" key="9">
    <source>
        <dbReference type="ARBA" id="ARBA00022679"/>
    </source>
</evidence>
<dbReference type="GO" id="GO:0034354">
    <property type="term" value="P:'de novo' NAD+ biosynthetic process from L-tryptophan"/>
    <property type="evidence" value="ECO:0007669"/>
    <property type="project" value="EnsemblFungi"/>
</dbReference>
<dbReference type="PANTHER" id="PTHR32179">
    <property type="entry name" value="NICOTINATE-NUCLEOTIDE PYROPHOSPHORYLASE [CARBOXYLATING]"/>
    <property type="match status" value="1"/>
</dbReference>
<dbReference type="InterPro" id="IPR013785">
    <property type="entry name" value="Aldolase_TIM"/>
</dbReference>
<dbReference type="Gene3D" id="3.20.20.70">
    <property type="entry name" value="Aldolase class I"/>
    <property type="match status" value="1"/>
</dbReference>
<evidence type="ECO:0000256" key="5">
    <source>
        <dbReference type="ARBA" id="ARBA00011944"/>
    </source>
</evidence>
<protein>
    <recommendedName>
        <fullName evidence="6 12">Nicotinate-nucleotide pyrophosphorylase [carboxylating]</fullName>
        <ecNumber evidence="5 12">2.4.2.19</ecNumber>
    </recommendedName>
    <alternativeName>
        <fullName evidence="10 12">Quinolinate phosphoribosyltransferase [decarboxylating]</fullName>
    </alternativeName>
</protein>
<dbReference type="GO" id="GO:0004514">
    <property type="term" value="F:nicotinate-nucleotide diphosphorylase (carboxylating) activity"/>
    <property type="evidence" value="ECO:0007669"/>
    <property type="project" value="UniProtKB-EC"/>
</dbReference>
<dbReference type="EMBL" id="KE560678">
    <property type="protein sequence ID" value="EPZ36027.1"/>
    <property type="molecule type" value="Genomic_DNA"/>
</dbReference>
<reference evidence="16" key="3">
    <citation type="submission" date="2018-08" db="EMBL/GenBank/DDBJ databases">
        <title>Leveraging single-cell genomics to expand the Fungal Tree of Life.</title>
        <authorList>
            <consortium name="DOE Joint Genome Institute"/>
            <person name="Ahrendt S.R."/>
            <person name="Quandt C.A."/>
            <person name="Ciobanu D."/>
            <person name="Clum A."/>
            <person name="Salamov A."/>
            <person name="Andreopoulos B."/>
            <person name="Cheng J.-F."/>
            <person name="Woyke T."/>
            <person name="Pelin A."/>
            <person name="Henrissat B."/>
            <person name="Reynolds N."/>
            <person name="Benny G.L."/>
            <person name="Smith M.E."/>
            <person name="James T.Y."/>
            <person name="Grigoriev I.V."/>
        </authorList>
    </citation>
    <scope>NUCLEOTIDE SEQUENCE</scope>
    <source>
        <strain evidence="16">CSF55</strain>
    </source>
</reference>
<keyword evidence="8 12" id="KW-0328">Glycosyltransferase</keyword>
<dbReference type="Pfam" id="PF01729">
    <property type="entry name" value="QRPTase_C"/>
    <property type="match status" value="1"/>
</dbReference>
<dbReference type="SUPFAM" id="SSF54675">
    <property type="entry name" value="Nicotinate/Quinolinate PRTase N-terminal domain-like"/>
    <property type="match status" value="1"/>
</dbReference>
<dbReference type="Gene3D" id="3.90.1170.20">
    <property type="entry name" value="Quinolinate phosphoribosyl transferase, N-terminal domain"/>
    <property type="match status" value="1"/>
</dbReference>
<keyword evidence="7 12" id="KW-0662">Pyridine nucleotide biosynthesis</keyword>
<evidence type="ECO:0000256" key="1">
    <source>
        <dbReference type="ARBA" id="ARBA00003237"/>
    </source>
</evidence>
<evidence type="ECO:0000256" key="8">
    <source>
        <dbReference type="ARBA" id="ARBA00022676"/>
    </source>
</evidence>
<reference evidence="18" key="2">
    <citation type="journal article" date="2018" name="Nat. Microbiol.">
        <title>Leveraging single-cell genomics to expand the fungal tree of life.</title>
        <authorList>
            <person name="Ahrendt S.R."/>
            <person name="Quandt C.A."/>
            <person name="Ciobanu D."/>
            <person name="Clum A."/>
            <person name="Salamov A."/>
            <person name="Andreopoulos B."/>
            <person name="Cheng J.F."/>
            <person name="Woyke T."/>
            <person name="Pelin A."/>
            <person name="Henrissat B."/>
            <person name="Reynolds N.K."/>
            <person name="Benny G.L."/>
            <person name="Smith M.E."/>
            <person name="James T.Y."/>
            <person name="Grigoriev I.V."/>
        </authorList>
    </citation>
    <scope>NUCLEOTIDE SEQUENCE [LARGE SCALE GENOMIC DNA]</scope>
    <source>
        <strain evidence="18">CSF55</strain>
    </source>
</reference>
<dbReference type="NCBIfam" id="TIGR00078">
    <property type="entry name" value="nadC"/>
    <property type="match status" value="1"/>
</dbReference>
<dbReference type="InterPro" id="IPR002638">
    <property type="entry name" value="Quinolinate_PRibosylTrfase_C"/>
</dbReference>
<dbReference type="Proteomes" id="UP000030755">
    <property type="component" value="Unassembled WGS sequence"/>
</dbReference>
<proteinExistence type="inferred from homology"/>
<dbReference type="InterPro" id="IPR022412">
    <property type="entry name" value="Quinolinate_PRibosylTrfase_N"/>
</dbReference>
<comment type="similarity">
    <text evidence="3 12">Belongs to the NadC/ModD family.</text>
</comment>
<evidence type="ECO:0000256" key="12">
    <source>
        <dbReference type="PIRNR" id="PIRNR006250"/>
    </source>
</evidence>
<keyword evidence="17" id="KW-1185">Reference proteome</keyword>
<dbReference type="PIRSF" id="PIRSF006250">
    <property type="entry name" value="NadC_ModD"/>
    <property type="match status" value="1"/>
</dbReference>
<dbReference type="FunFam" id="3.20.20.70:FF:000090">
    <property type="entry name" value="Nicotinate-nucleotide pyrophosphorylase [carboxylating]"/>
    <property type="match status" value="1"/>
</dbReference>
<dbReference type="InterPro" id="IPR036068">
    <property type="entry name" value="Nicotinate_pribotase-like_C"/>
</dbReference>
<dbReference type="CDD" id="cd01572">
    <property type="entry name" value="QPRTase"/>
    <property type="match status" value="1"/>
</dbReference>
<reference evidence="15 17" key="1">
    <citation type="journal article" date="2013" name="Curr. Biol.">
        <title>Shared signatures of parasitism and phylogenomics unite Cryptomycota and microsporidia.</title>
        <authorList>
            <person name="James T.Y."/>
            <person name="Pelin A."/>
            <person name="Bonen L."/>
            <person name="Ahrendt S."/>
            <person name="Sain D."/>
            <person name="Corradi N."/>
            <person name="Stajich J.E."/>
        </authorList>
    </citation>
    <scope>NUCLEOTIDE SEQUENCE [LARGE SCALE GENOMIC DNA]</scope>
    <source>
        <strain evidence="15">CSF55</strain>
        <strain evidence="15">CSF55</strain>
    </source>
</reference>
<evidence type="ECO:0000256" key="7">
    <source>
        <dbReference type="ARBA" id="ARBA00022642"/>
    </source>
</evidence>
<dbReference type="HOGENOM" id="CLU_039622_1_0_1"/>
<keyword evidence="15" id="KW-0436">Ligase</keyword>
<dbReference type="EMBL" id="ML005019">
    <property type="protein sequence ID" value="RKP20805.1"/>
    <property type="molecule type" value="Genomic_DNA"/>
</dbReference>
<dbReference type="GO" id="GO:0016874">
    <property type="term" value="F:ligase activity"/>
    <property type="evidence" value="ECO:0007669"/>
    <property type="project" value="UniProtKB-KW"/>
</dbReference>
<comment type="subunit">
    <text evidence="4 12">Hexamer formed by 3 homodimers.</text>
</comment>
<dbReference type="EC" id="2.4.2.19" evidence="5 12"/>
<feature type="domain" description="Quinolinate phosphoribosyl transferase C-terminal" evidence="13">
    <location>
        <begin position="114"/>
        <end position="282"/>
    </location>
</feature>